<dbReference type="InParanoid" id="A0A263D0G8"/>
<evidence type="ECO:0000256" key="1">
    <source>
        <dbReference type="SAM" id="MobiDB-lite"/>
    </source>
</evidence>
<evidence type="ECO:0000313" key="3">
    <source>
        <dbReference type="Proteomes" id="UP000242444"/>
    </source>
</evidence>
<protein>
    <submittedName>
        <fullName evidence="2">Uncharacterized protein</fullName>
    </submittedName>
</protein>
<feature type="region of interest" description="Disordered" evidence="1">
    <location>
        <begin position="13"/>
        <end position="40"/>
    </location>
</feature>
<dbReference type="EMBL" id="NKYE01000017">
    <property type="protein sequence ID" value="OZM70855.1"/>
    <property type="molecule type" value="Genomic_DNA"/>
</dbReference>
<dbReference type="Proteomes" id="UP000242444">
    <property type="component" value="Unassembled WGS sequence"/>
</dbReference>
<comment type="caution">
    <text evidence="2">The sequence shown here is derived from an EMBL/GenBank/DDBJ whole genome shotgun (WGS) entry which is preliminary data.</text>
</comment>
<organism evidence="2 3">
    <name type="scientific">Amycolatopsis antarctica</name>
    <dbReference type="NCBI Taxonomy" id="1854586"/>
    <lineage>
        <taxon>Bacteria</taxon>
        <taxon>Bacillati</taxon>
        <taxon>Actinomycetota</taxon>
        <taxon>Actinomycetes</taxon>
        <taxon>Pseudonocardiales</taxon>
        <taxon>Pseudonocardiaceae</taxon>
        <taxon>Amycolatopsis</taxon>
    </lineage>
</organism>
<evidence type="ECO:0000313" key="2">
    <source>
        <dbReference type="EMBL" id="OZM70855.1"/>
    </source>
</evidence>
<name>A0A263D0G8_9PSEU</name>
<sequence length="138" mass="16085">MFQGRRFLALRDTSDRSKPNRRKLWTQPGEDVSGLTGFTPRPGGERYERIVHRDELDALYSDRMYFVWKGQTFLVTGFGDDGRVSGYWQGGDIAWAREHGLRGNQYDGHFGTFPVDEVEEFYVERKDLLTGRTERRDA</sequence>
<dbReference type="AlphaFoldDB" id="A0A263D0G8"/>
<keyword evidence="3" id="KW-1185">Reference proteome</keyword>
<proteinExistence type="predicted"/>
<gene>
    <name evidence="2" type="ORF">CFN78_23385</name>
</gene>
<reference evidence="2 3" key="1">
    <citation type="submission" date="2017-07" db="EMBL/GenBank/DDBJ databases">
        <title>Amycolatopsis antarcticus sp. nov., isolated from the surface of an Antarcticus brown macroalga.</title>
        <authorList>
            <person name="Wang J."/>
            <person name="Leiva S."/>
            <person name="Huang J."/>
            <person name="Huang Y."/>
        </authorList>
    </citation>
    <scope>NUCLEOTIDE SEQUENCE [LARGE SCALE GENOMIC DNA]</scope>
    <source>
        <strain evidence="2 3">AU-G6</strain>
    </source>
</reference>
<accession>A0A263D0G8</accession>